<dbReference type="InterPro" id="IPR032182">
    <property type="entry name" value="DUF5014"/>
</dbReference>
<comment type="similarity">
    <text evidence="1">Belongs to the glycosyl hydrolase 16 family.</text>
</comment>
<dbReference type="Pfam" id="PF16406">
    <property type="entry name" value="DUF5014"/>
    <property type="match status" value="1"/>
</dbReference>
<dbReference type="InterPro" id="IPR050546">
    <property type="entry name" value="Glycosyl_Hydrlase_16"/>
</dbReference>
<dbReference type="Gene3D" id="2.60.120.200">
    <property type="match status" value="1"/>
</dbReference>
<accession>A0A174EP99</accession>
<proteinExistence type="inferred from homology"/>
<dbReference type="PANTHER" id="PTHR10963">
    <property type="entry name" value="GLYCOSYL HYDROLASE-RELATED"/>
    <property type="match status" value="1"/>
</dbReference>
<dbReference type="GO" id="GO:0005975">
    <property type="term" value="P:carbohydrate metabolic process"/>
    <property type="evidence" value="ECO:0007669"/>
    <property type="project" value="InterPro"/>
</dbReference>
<dbReference type="AlphaFoldDB" id="A0A174EP99"/>
<dbReference type="RefSeq" id="WP_022275504.1">
    <property type="nucleotide sequence ID" value="NZ_CABIXA010000008.1"/>
</dbReference>
<name>A0A174EP99_9BACE</name>
<organism evidence="3 4">
    <name type="scientific">Bacteroides finegoldii</name>
    <dbReference type="NCBI Taxonomy" id="338188"/>
    <lineage>
        <taxon>Bacteria</taxon>
        <taxon>Pseudomonadati</taxon>
        <taxon>Bacteroidota</taxon>
        <taxon>Bacteroidia</taxon>
        <taxon>Bacteroidales</taxon>
        <taxon>Bacteroidaceae</taxon>
        <taxon>Bacteroides</taxon>
    </lineage>
</organism>
<evidence type="ECO:0000259" key="2">
    <source>
        <dbReference type="PROSITE" id="PS51762"/>
    </source>
</evidence>
<evidence type="ECO:0000313" key="3">
    <source>
        <dbReference type="EMBL" id="CUO37985.1"/>
    </source>
</evidence>
<protein>
    <submittedName>
        <fullName evidence="3">Putative endo-beta-galactosidase</fullName>
    </submittedName>
</protein>
<dbReference type="STRING" id="338188.ERS852397_01919"/>
<gene>
    <name evidence="3" type="ORF">ERS852397_01919</name>
</gene>
<reference evidence="3 4" key="1">
    <citation type="submission" date="2015-09" db="EMBL/GenBank/DDBJ databases">
        <authorList>
            <consortium name="Pathogen Informatics"/>
        </authorList>
    </citation>
    <scope>NUCLEOTIDE SEQUENCE [LARGE SCALE GENOMIC DNA]</scope>
    <source>
        <strain evidence="3 4">2789STDY5608840</strain>
    </source>
</reference>
<dbReference type="InterPro" id="IPR013320">
    <property type="entry name" value="ConA-like_dom_sf"/>
</dbReference>
<dbReference type="SUPFAM" id="SSF49899">
    <property type="entry name" value="Concanavalin A-like lectins/glucanases"/>
    <property type="match status" value="1"/>
</dbReference>
<dbReference type="EMBL" id="CYZH01000008">
    <property type="protein sequence ID" value="CUO37985.1"/>
    <property type="molecule type" value="Genomic_DNA"/>
</dbReference>
<dbReference type="GO" id="GO:0004553">
    <property type="term" value="F:hydrolase activity, hydrolyzing O-glycosyl compounds"/>
    <property type="evidence" value="ECO:0007669"/>
    <property type="project" value="InterPro"/>
</dbReference>
<evidence type="ECO:0000313" key="4">
    <source>
        <dbReference type="Proteomes" id="UP000095517"/>
    </source>
</evidence>
<dbReference type="PROSITE" id="PS51762">
    <property type="entry name" value="GH16_2"/>
    <property type="match status" value="1"/>
</dbReference>
<dbReference type="InterPro" id="IPR032170">
    <property type="entry name" value="DUF5006"/>
</dbReference>
<dbReference type="InterPro" id="IPR000757">
    <property type="entry name" value="Beta-glucanase-like"/>
</dbReference>
<dbReference type="PANTHER" id="PTHR10963:SF55">
    <property type="entry name" value="GLYCOSIDE HYDROLASE FAMILY 16 PROTEIN"/>
    <property type="match status" value="1"/>
</dbReference>
<dbReference type="PROSITE" id="PS51257">
    <property type="entry name" value="PROKAR_LIPOPROTEIN"/>
    <property type="match status" value="1"/>
</dbReference>
<evidence type="ECO:0000256" key="1">
    <source>
        <dbReference type="ARBA" id="ARBA00006865"/>
    </source>
</evidence>
<dbReference type="Proteomes" id="UP000095517">
    <property type="component" value="Unassembled WGS sequence"/>
</dbReference>
<sequence length="631" mass="69892">MKIKNILYACLPLGIWAMLLTGCKDDDQIAPLPKPVPLTLALESNTLVMGETLNMTFSVKDEQGAGLAANEDFDIYLAVVEGTTDVSKAVFNNFPEMVTFPKGETDLEISVPVKSSGITKSVLATLTAFARGYKMDGSEQVVKVSDYYRTTISIKGNSDLVVREGDTFILQMKVEVPAKEDIVVTVTPGAGESDFYENLPSTLTIAAGELSVESEPITMLADGYPFGDRKLTFKFTSESVHHPLLSEEMNLTQQDIDTPLGSELEDERYVYTSPEMPFYSEKNAGKFKEWWGNKKALSMKSGTPHPNESLAAEGWKFVNAMEFHAIDGQCRNAKNSNGVCPVLGFGAQNTVMVQKFMAVNNDRYTDVTDEGYLKMWAVKEKMNATGGGSGQKDYGFSACFSGKFNMQGAYAPQHTWIGVGTRIETRARIRGNKNGFNAAIWLQGNTQSQNSDPYSTWPRYGEIDVMENPAGSITGMNTVHQTIHMGDQATGTYKNPTTQNGINKMDQWNIYWVEIVDDHTIKMGINGKTTKVVTPADLGGASSEWPFNLERNPLGFHYLLTLGAPSAWSLGYTDTPPIGWDSGFSTITYEASKTNQETPRMEIDWIRYYSNDNYFKPTSINLHNPNTHTYY</sequence>
<dbReference type="Pfam" id="PF16397">
    <property type="entry name" value="DUF5006"/>
    <property type="match status" value="1"/>
</dbReference>
<feature type="domain" description="GH16" evidence="2">
    <location>
        <begin position="288"/>
        <end position="614"/>
    </location>
</feature>